<organism evidence="2 3">
    <name type="scientific">Elysia crispata</name>
    <name type="common">lettuce slug</name>
    <dbReference type="NCBI Taxonomy" id="231223"/>
    <lineage>
        <taxon>Eukaryota</taxon>
        <taxon>Metazoa</taxon>
        <taxon>Spiralia</taxon>
        <taxon>Lophotrochozoa</taxon>
        <taxon>Mollusca</taxon>
        <taxon>Gastropoda</taxon>
        <taxon>Heterobranchia</taxon>
        <taxon>Euthyneura</taxon>
        <taxon>Panpulmonata</taxon>
        <taxon>Sacoglossa</taxon>
        <taxon>Placobranchoidea</taxon>
        <taxon>Plakobranchidae</taxon>
        <taxon>Elysia</taxon>
    </lineage>
</organism>
<proteinExistence type="predicted"/>
<evidence type="ECO:0000313" key="2">
    <source>
        <dbReference type="EMBL" id="KAK3793992.1"/>
    </source>
</evidence>
<reference evidence="2" key="1">
    <citation type="journal article" date="2023" name="G3 (Bethesda)">
        <title>A reference genome for the long-term kleptoplast-retaining sea slug Elysia crispata morphotype clarki.</title>
        <authorList>
            <person name="Eastman K.E."/>
            <person name="Pendleton A.L."/>
            <person name="Shaikh M.A."/>
            <person name="Suttiyut T."/>
            <person name="Ogas R."/>
            <person name="Tomko P."/>
            <person name="Gavelis G."/>
            <person name="Widhalm J.R."/>
            <person name="Wisecaver J.H."/>
        </authorList>
    </citation>
    <scope>NUCLEOTIDE SEQUENCE</scope>
    <source>
        <strain evidence="2">ECLA1</strain>
    </source>
</reference>
<protein>
    <submittedName>
        <fullName evidence="2">Uncharacterized protein</fullName>
    </submittedName>
</protein>
<dbReference type="AlphaFoldDB" id="A0AAE1AW57"/>
<evidence type="ECO:0000313" key="3">
    <source>
        <dbReference type="Proteomes" id="UP001283361"/>
    </source>
</evidence>
<keyword evidence="3" id="KW-1185">Reference proteome</keyword>
<feature type="region of interest" description="Disordered" evidence="1">
    <location>
        <begin position="109"/>
        <end position="264"/>
    </location>
</feature>
<feature type="region of interest" description="Disordered" evidence="1">
    <location>
        <begin position="13"/>
        <end position="50"/>
    </location>
</feature>
<feature type="compositionally biased region" description="Polar residues" evidence="1">
    <location>
        <begin position="249"/>
        <end position="264"/>
    </location>
</feature>
<dbReference type="EMBL" id="JAWDGP010001156">
    <property type="protein sequence ID" value="KAK3793992.1"/>
    <property type="molecule type" value="Genomic_DNA"/>
</dbReference>
<feature type="compositionally biased region" description="Basic and acidic residues" evidence="1">
    <location>
        <begin position="168"/>
        <end position="202"/>
    </location>
</feature>
<dbReference type="Proteomes" id="UP001283361">
    <property type="component" value="Unassembled WGS sequence"/>
</dbReference>
<accession>A0AAE1AW57</accession>
<feature type="region of interest" description="Disordered" evidence="1">
    <location>
        <begin position="63"/>
        <end position="83"/>
    </location>
</feature>
<name>A0AAE1AW57_9GAST</name>
<comment type="caution">
    <text evidence="2">The sequence shown here is derived from an EMBL/GenBank/DDBJ whole genome shotgun (WGS) entry which is preliminary data.</text>
</comment>
<sequence>MYVSKLKRKLRSSAASLGQRFHGGANGSYRSLSKLPKQRGTEHQTDKCVEEHRPETIIEETDQASCGAVEHREEAQPRPGKKLRRFSSLDNAIHKAPASLKKKITSSFTSLPTARWETEESTVDEADDAALLPGTRTSGEESEVGGVSTRSRTHCGSSGSASSGDFCDFQKPDCTRGLRDMETEGTSHDEDISQADIPRDVEGAPISVGGVEDQKPEHPACVTSQGEDQKEEEEEQWACGSEVAEALEHTQTSGVGSATQSTVE</sequence>
<feature type="compositionally biased region" description="Basic and acidic residues" evidence="1">
    <location>
        <begin position="39"/>
        <end position="50"/>
    </location>
</feature>
<feature type="compositionally biased region" description="Acidic residues" evidence="1">
    <location>
        <begin position="119"/>
        <end position="128"/>
    </location>
</feature>
<feature type="compositionally biased region" description="Polar residues" evidence="1">
    <location>
        <begin position="148"/>
        <end position="163"/>
    </location>
</feature>
<evidence type="ECO:0000256" key="1">
    <source>
        <dbReference type="SAM" id="MobiDB-lite"/>
    </source>
</evidence>
<gene>
    <name evidence="2" type="ORF">RRG08_028426</name>
</gene>